<dbReference type="Pfam" id="PF04993">
    <property type="entry name" value="TfoX_N"/>
    <property type="match status" value="1"/>
</dbReference>
<dbReference type="Gene3D" id="3.30.1460.30">
    <property type="entry name" value="YgaC/TfoX-N like chaperone"/>
    <property type="match status" value="1"/>
</dbReference>
<protein>
    <recommendedName>
        <fullName evidence="2">TfoX N-terminal domain-containing protein</fullName>
    </recommendedName>
</protein>
<accession>A0A3M6Q433</accession>
<evidence type="ECO:0000313" key="3">
    <source>
        <dbReference type="EMBL" id="RMW97544.1"/>
    </source>
</evidence>
<dbReference type="EMBL" id="RDQL01000015">
    <property type="protein sequence ID" value="RMW97544.1"/>
    <property type="molecule type" value="Genomic_DNA"/>
</dbReference>
<sequence length="137" mass="15240">MAFDPDLAAHVRRLLIRRLPDGVAVDDITEKKMFGGLAFMVRGKLCAAISGRDGCEVMLRIGKAHHDAALKHEGVRTTVMKGKEYRGYIDLDETAFPMLEDWVALALRHNQELSAAAPRRSREKSSTKHASRPDKTA</sequence>
<name>A0A3M6Q433_9BURK</name>
<comment type="caution">
    <text evidence="3">The sequence shown here is derived from an EMBL/GenBank/DDBJ whole genome shotgun (WGS) entry which is preliminary data.</text>
</comment>
<keyword evidence="4" id="KW-1185">Reference proteome</keyword>
<feature type="domain" description="TfoX N-terminal" evidence="2">
    <location>
        <begin position="25"/>
        <end position="108"/>
    </location>
</feature>
<dbReference type="Proteomes" id="UP000267035">
    <property type="component" value="Unassembled WGS sequence"/>
</dbReference>
<organism evidence="3 4">
    <name type="scientific">Allofranklinella schreckenbergeri</name>
    <dbReference type="NCBI Taxonomy" id="1076744"/>
    <lineage>
        <taxon>Bacteria</taxon>
        <taxon>Pseudomonadati</taxon>
        <taxon>Pseudomonadota</taxon>
        <taxon>Betaproteobacteria</taxon>
        <taxon>Burkholderiales</taxon>
        <taxon>Comamonadaceae</taxon>
        <taxon>Allofranklinella</taxon>
    </lineage>
</organism>
<evidence type="ECO:0000313" key="4">
    <source>
        <dbReference type="Proteomes" id="UP000267035"/>
    </source>
</evidence>
<evidence type="ECO:0000259" key="2">
    <source>
        <dbReference type="Pfam" id="PF04993"/>
    </source>
</evidence>
<dbReference type="RefSeq" id="WP_122254419.1">
    <property type="nucleotide sequence ID" value="NZ_RDQL01000015.1"/>
</dbReference>
<feature type="compositionally biased region" description="Basic and acidic residues" evidence="1">
    <location>
        <begin position="123"/>
        <end position="137"/>
    </location>
</feature>
<reference evidence="3 4" key="1">
    <citation type="submission" date="2018-10" db="EMBL/GenBank/DDBJ databases">
        <title>Comamonadaceae CDC group NO-1 genome sequencing and assembly.</title>
        <authorList>
            <person name="Bernier A.-M."/>
            <person name="Bernard K."/>
        </authorList>
    </citation>
    <scope>NUCLEOTIDE SEQUENCE [LARGE SCALE GENOMIC DNA]</scope>
    <source>
        <strain evidence="3 4">NML161473</strain>
    </source>
</reference>
<evidence type="ECO:0000256" key="1">
    <source>
        <dbReference type="SAM" id="MobiDB-lite"/>
    </source>
</evidence>
<feature type="region of interest" description="Disordered" evidence="1">
    <location>
        <begin position="114"/>
        <end position="137"/>
    </location>
</feature>
<dbReference type="AlphaFoldDB" id="A0A3M6Q433"/>
<dbReference type="SUPFAM" id="SSF159894">
    <property type="entry name" value="YgaC/TfoX-N like"/>
    <property type="match status" value="1"/>
</dbReference>
<proteinExistence type="predicted"/>
<dbReference type="InterPro" id="IPR007076">
    <property type="entry name" value="TfoX_N"/>
</dbReference>
<gene>
    <name evidence="3" type="ORF">EBQ25_10075</name>
</gene>